<evidence type="ECO:0000259" key="2">
    <source>
        <dbReference type="PROSITE" id="PS50006"/>
    </source>
</evidence>
<dbReference type="PANTHER" id="PTHR23308">
    <property type="entry name" value="NUCLEAR INHIBITOR OF PROTEIN PHOSPHATASE-1"/>
    <property type="match status" value="1"/>
</dbReference>
<dbReference type="CDD" id="cd00060">
    <property type="entry name" value="FHA"/>
    <property type="match status" value="1"/>
</dbReference>
<dbReference type="Gene3D" id="2.60.200.20">
    <property type="match status" value="1"/>
</dbReference>
<sequence>MASLKIEITRNLTEVVEVTGPLTMGRGKENDIILLDGIVSRHHARVYFDGADVLIEDLNSANGIFVNGDRVFLRALQDKDVMKIGKTKIYFSTEIWDSPPKVIDLMTNDISIFDMNELISAPDIQFKFPSHDEAINQIYEIARQKFELVDELSDLEKINLDAALNEGIGNAQRHGHKYEASLPIEFRYIRKDDRLIMRVTDQGEGFDYRAELRRKKEGNAVDEARKRYQQGGYGGLGIMLMLKCVHKVEYNRKGNQVTLTKFLGEAAKKFEQEQQEEINEDKKQEAAEAAEAGSNDMGLQGFVVSGDDDDTTQGKEGGFVIQPD</sequence>
<dbReference type="InterPro" id="IPR050923">
    <property type="entry name" value="Cell_Proc_Reg/RNA_Proc"/>
</dbReference>
<dbReference type="AlphaFoldDB" id="A0A5S9F2F5"/>
<dbReference type="InterPro" id="IPR003594">
    <property type="entry name" value="HATPase_dom"/>
</dbReference>
<dbReference type="Gene3D" id="3.30.565.10">
    <property type="entry name" value="Histidine kinase-like ATPase, C-terminal domain"/>
    <property type="match status" value="1"/>
</dbReference>
<dbReference type="SUPFAM" id="SSF49879">
    <property type="entry name" value="SMAD/FHA domain"/>
    <property type="match status" value="1"/>
</dbReference>
<dbReference type="SMART" id="SM00240">
    <property type="entry name" value="FHA"/>
    <property type="match status" value="1"/>
</dbReference>
<keyword evidence="4" id="KW-1185">Reference proteome</keyword>
<dbReference type="OrthoDB" id="151099at2"/>
<feature type="domain" description="FHA" evidence="2">
    <location>
        <begin position="22"/>
        <end position="71"/>
    </location>
</feature>
<dbReference type="Pfam" id="PF13581">
    <property type="entry name" value="HATPase_c_2"/>
    <property type="match status" value="1"/>
</dbReference>
<dbReference type="EMBL" id="AP019860">
    <property type="protein sequence ID" value="BBM83615.1"/>
    <property type="molecule type" value="Genomic_DNA"/>
</dbReference>
<dbReference type="InterPro" id="IPR008984">
    <property type="entry name" value="SMAD_FHA_dom_sf"/>
</dbReference>
<organism evidence="3 4">
    <name type="scientific">Uabimicrobium amorphum</name>
    <dbReference type="NCBI Taxonomy" id="2596890"/>
    <lineage>
        <taxon>Bacteria</taxon>
        <taxon>Pseudomonadati</taxon>
        <taxon>Planctomycetota</taxon>
        <taxon>Candidatus Uabimicrobiia</taxon>
        <taxon>Candidatus Uabimicrobiales</taxon>
        <taxon>Candidatus Uabimicrobiaceae</taxon>
        <taxon>Candidatus Uabimicrobium</taxon>
    </lineage>
</organism>
<evidence type="ECO:0000313" key="4">
    <source>
        <dbReference type="Proteomes" id="UP000326354"/>
    </source>
</evidence>
<evidence type="ECO:0000313" key="3">
    <source>
        <dbReference type="EMBL" id="BBM83615.1"/>
    </source>
</evidence>
<dbReference type="CDD" id="cd16936">
    <property type="entry name" value="HATPase_RsbW-like"/>
    <property type="match status" value="1"/>
</dbReference>
<dbReference type="Proteomes" id="UP000326354">
    <property type="component" value="Chromosome"/>
</dbReference>
<dbReference type="Pfam" id="PF00498">
    <property type="entry name" value="FHA"/>
    <property type="match status" value="1"/>
</dbReference>
<gene>
    <name evidence="3" type="ORF">UABAM_01968</name>
</gene>
<dbReference type="KEGG" id="uam:UABAM_01968"/>
<dbReference type="SUPFAM" id="SSF55874">
    <property type="entry name" value="ATPase domain of HSP90 chaperone/DNA topoisomerase II/histidine kinase"/>
    <property type="match status" value="1"/>
</dbReference>
<dbReference type="InterPro" id="IPR000253">
    <property type="entry name" value="FHA_dom"/>
</dbReference>
<accession>A0A5S9F2F5</accession>
<reference evidence="3 4" key="1">
    <citation type="submission" date="2019-08" db="EMBL/GenBank/DDBJ databases">
        <title>Complete genome sequence of Candidatus Uab amorphum.</title>
        <authorList>
            <person name="Shiratori T."/>
            <person name="Suzuki S."/>
            <person name="Kakizawa Y."/>
            <person name="Ishida K."/>
        </authorList>
    </citation>
    <scope>NUCLEOTIDE SEQUENCE [LARGE SCALE GENOMIC DNA]</scope>
    <source>
        <strain evidence="3 4">SRT547</strain>
    </source>
</reference>
<dbReference type="InterPro" id="IPR036890">
    <property type="entry name" value="HATPase_C_sf"/>
</dbReference>
<evidence type="ECO:0000256" key="1">
    <source>
        <dbReference type="SAM" id="MobiDB-lite"/>
    </source>
</evidence>
<name>A0A5S9F2F5_UABAM</name>
<protein>
    <recommendedName>
        <fullName evidence="2">FHA domain-containing protein</fullName>
    </recommendedName>
</protein>
<dbReference type="RefSeq" id="WP_151967808.1">
    <property type="nucleotide sequence ID" value="NZ_AP019860.1"/>
</dbReference>
<dbReference type="PROSITE" id="PS50006">
    <property type="entry name" value="FHA_DOMAIN"/>
    <property type="match status" value="1"/>
</dbReference>
<proteinExistence type="predicted"/>
<feature type="region of interest" description="Disordered" evidence="1">
    <location>
        <begin position="272"/>
        <end position="324"/>
    </location>
</feature>